<dbReference type="AlphaFoldDB" id="A0A2T0V382"/>
<keyword evidence="1" id="KW-0472">Membrane</keyword>
<dbReference type="Proteomes" id="UP000237983">
    <property type="component" value="Unassembled WGS sequence"/>
</dbReference>
<reference evidence="2 3" key="1">
    <citation type="submission" date="2018-03" db="EMBL/GenBank/DDBJ databases">
        <title>Genomic Encyclopedia of Type Strains, Phase III (KMG-III): the genomes of soil and plant-associated and newly described type strains.</title>
        <authorList>
            <person name="Whitman W."/>
        </authorList>
    </citation>
    <scope>NUCLEOTIDE SEQUENCE [LARGE SCALE GENOMIC DNA]</scope>
    <source>
        <strain evidence="2 3">CGMCC 1.12484</strain>
    </source>
</reference>
<evidence type="ECO:0000313" key="2">
    <source>
        <dbReference type="EMBL" id="PRY64635.1"/>
    </source>
</evidence>
<keyword evidence="3" id="KW-1185">Reference proteome</keyword>
<gene>
    <name evidence="2" type="ORF">B0I08_11219</name>
</gene>
<dbReference type="OrthoDB" id="4945933at2"/>
<keyword evidence="1" id="KW-0812">Transmembrane</keyword>
<accession>A0A2T0V382</accession>
<evidence type="ECO:0000256" key="1">
    <source>
        <dbReference type="SAM" id="Phobius"/>
    </source>
</evidence>
<organism evidence="2 3">
    <name type="scientific">Glaciihabitans tibetensis</name>
    <dbReference type="NCBI Taxonomy" id="1266600"/>
    <lineage>
        <taxon>Bacteria</taxon>
        <taxon>Bacillati</taxon>
        <taxon>Actinomycetota</taxon>
        <taxon>Actinomycetes</taxon>
        <taxon>Micrococcales</taxon>
        <taxon>Microbacteriaceae</taxon>
        <taxon>Glaciihabitans</taxon>
    </lineage>
</organism>
<dbReference type="RefSeq" id="WP_106214955.1">
    <property type="nucleotide sequence ID" value="NZ_PVTL01000012.1"/>
</dbReference>
<protein>
    <recommendedName>
        <fullName evidence="4">ABC-2 family transporter</fullName>
    </recommendedName>
</protein>
<proteinExistence type="predicted"/>
<evidence type="ECO:0000313" key="3">
    <source>
        <dbReference type="Proteomes" id="UP000237983"/>
    </source>
</evidence>
<feature type="transmembrane region" description="Helical" evidence="1">
    <location>
        <begin position="89"/>
        <end position="117"/>
    </location>
</feature>
<dbReference type="EMBL" id="PVTL01000012">
    <property type="protein sequence ID" value="PRY64635.1"/>
    <property type="molecule type" value="Genomic_DNA"/>
</dbReference>
<keyword evidence="1" id="KW-1133">Transmembrane helix</keyword>
<feature type="transmembrane region" description="Helical" evidence="1">
    <location>
        <begin position="163"/>
        <end position="183"/>
    </location>
</feature>
<name>A0A2T0V382_9MICO</name>
<sequence>MPALASGQIGPGAAALGDDFPTLDLSTASGQLSALNPLGTASGGGSIGIAVITIVLLGVLAGTSDYRFGGIVTTALAQPRRGRILTAKAAAMGIVGLLTGVVFAVVSLAALLATLVLTGTPLVVEPSVAQLVTGVLPVWAELLPLSLATSVIGTGASGLSLPLAGGVLIALTGVDLAAAGVALRRRDV</sequence>
<feature type="transmembrane region" description="Helical" evidence="1">
    <location>
        <begin position="41"/>
        <end position="61"/>
    </location>
</feature>
<comment type="caution">
    <text evidence="2">The sequence shown here is derived from an EMBL/GenBank/DDBJ whole genome shotgun (WGS) entry which is preliminary data.</text>
</comment>
<evidence type="ECO:0008006" key="4">
    <source>
        <dbReference type="Google" id="ProtNLM"/>
    </source>
</evidence>